<dbReference type="EMBL" id="MH591114">
    <property type="protein sequence ID" value="AYJ22320.1"/>
    <property type="molecule type" value="Genomic_DNA"/>
</dbReference>
<sequence length="370" mass="43861">MENNTILTLKLQLLHYIWVNNLSPVRNHLSILKKYKDATFLECSIPIYKSIRIDIGANLNTSIPNYLPQYLFSFRINFTQDKGRVCYGMPFVLEGNTMTNDTLLSTFPVTIRDIQPFLSLKYTCKLPLKMEHNLLPGVNIGFIPSRPYKFYQMAFVNSEIVLFKWKKSNGTEFLNEYSAIVNKYHQNYRKFKASKRTDKIYHKSIEDKILNKNDRTLNKFCRITNKYNQNFLKYHKKFREFYQNPEILDKSLFYKIDYKIQKNTFIYYNNTYLKSMKNKLQFDVSNIVTEVQDEIVIAGKTANAASLTNKQAFIKKLNSMKIEKYHYRLIDPRPPFIASLTQRSFHGGSLIYNLYCLFFFLSVLFTEKHK</sequence>
<keyword evidence="1" id="KW-0472">Membrane</keyword>
<keyword evidence="1" id="KW-0812">Transmembrane</keyword>
<proteinExistence type="predicted"/>
<evidence type="ECO:0000256" key="1">
    <source>
        <dbReference type="SAM" id="Phobius"/>
    </source>
</evidence>
<geneLocation type="chloroplast" evidence="2"/>
<keyword evidence="2" id="KW-0150">Chloroplast</keyword>
<keyword evidence="1" id="KW-1133">Transmembrane helix</keyword>
<accession>A0A3B8CLC4</accession>
<evidence type="ECO:0000313" key="2">
    <source>
        <dbReference type="EMBL" id="AYJ22320.1"/>
    </source>
</evidence>
<protein>
    <submittedName>
        <fullName evidence="2">Uncharacterized protein</fullName>
    </submittedName>
</protein>
<organism evidence="2">
    <name type="scientific">Avrainvillea sp. HV04061</name>
    <dbReference type="NCBI Taxonomy" id="2364086"/>
    <lineage>
        <taxon>Eukaryota</taxon>
        <taxon>Viridiplantae</taxon>
        <taxon>Chlorophyta</taxon>
        <taxon>core chlorophytes</taxon>
        <taxon>Ulvophyceae</taxon>
        <taxon>TCBD clade</taxon>
        <taxon>Bryopsidales</taxon>
        <taxon>Halimedineae</taxon>
        <taxon>Dichotomosiphonaceae</taxon>
        <taxon>Avrainvillea</taxon>
    </lineage>
</organism>
<dbReference type="AlphaFoldDB" id="A0A3B8CLC4"/>
<name>A0A3B8CLC4_9CHLO</name>
<gene>
    <name evidence="2" type="primary">orf370</name>
</gene>
<reference evidence="2" key="1">
    <citation type="submission" date="2018-07" db="EMBL/GenBank/DDBJ databases">
        <authorList>
            <person name="Cremen M.C."/>
            <person name="Leliaert F."/>
            <person name="West J."/>
            <person name="Lam D.W."/>
            <person name="Shimada S."/>
            <person name="Lopez-Bautista J.M."/>
            <person name="Verbruggen H."/>
        </authorList>
    </citation>
    <scope>NUCLEOTIDE SEQUENCE</scope>
</reference>
<keyword evidence="2" id="KW-0934">Plastid</keyword>
<feature type="transmembrane region" description="Helical" evidence="1">
    <location>
        <begin position="345"/>
        <end position="365"/>
    </location>
</feature>
<reference evidence="2" key="2">
    <citation type="journal article" date="2019" name="Mol. Phylogenet. Evol.">
        <title>Reassessment of the classification of bryopsidales (chlorophyta) based on chloroplast phylogenomic analyses.</title>
        <authorList>
            <person name="Cremen M.C."/>
            <person name="Leliaert F."/>
            <person name="West J."/>
            <person name="Lam D.W."/>
            <person name="Shimada S."/>
            <person name="Lopez-Bautista J.M."/>
            <person name="Verbruggen H."/>
        </authorList>
    </citation>
    <scope>NUCLEOTIDE SEQUENCE</scope>
</reference>